<dbReference type="Proteomes" id="UP000681341">
    <property type="component" value="Unassembled WGS sequence"/>
</dbReference>
<accession>A0ABS3U3A0</accession>
<dbReference type="EMBL" id="JAGFNP010000004">
    <property type="protein sequence ID" value="MBO3733249.1"/>
    <property type="molecule type" value="Genomic_DNA"/>
</dbReference>
<feature type="coiled-coil region" evidence="1">
    <location>
        <begin position="826"/>
        <end position="860"/>
    </location>
</feature>
<feature type="domain" description="DUF4132" evidence="2">
    <location>
        <begin position="811"/>
        <end position="984"/>
    </location>
</feature>
<name>A0ABS3U3A0_9ACTN</name>
<dbReference type="InterPro" id="IPR025406">
    <property type="entry name" value="DUF4132"/>
</dbReference>
<evidence type="ECO:0000259" key="2">
    <source>
        <dbReference type="Pfam" id="PF13569"/>
    </source>
</evidence>
<reference evidence="3 4" key="1">
    <citation type="submission" date="2021-03" db="EMBL/GenBank/DDBJ databases">
        <title>Glycomyces sp. nov., a novel actinomycete isolated from soil.</title>
        <authorList>
            <person name="Yang X."/>
            <person name="Xu X."/>
        </authorList>
    </citation>
    <scope>NUCLEOTIDE SEQUENCE [LARGE SCALE GENOMIC DNA]</scope>
    <source>
        <strain evidence="3 4">NEAU-S30</strain>
    </source>
</reference>
<protein>
    <submittedName>
        <fullName evidence="3">DUF4132 domain-containing protein</fullName>
    </submittedName>
</protein>
<dbReference type="Pfam" id="PF13569">
    <property type="entry name" value="DUF4132"/>
    <property type="match status" value="1"/>
</dbReference>
<organism evidence="3 4">
    <name type="scientific">Glycomyces niveus</name>
    <dbReference type="NCBI Taxonomy" id="2820287"/>
    <lineage>
        <taxon>Bacteria</taxon>
        <taxon>Bacillati</taxon>
        <taxon>Actinomycetota</taxon>
        <taxon>Actinomycetes</taxon>
        <taxon>Glycomycetales</taxon>
        <taxon>Glycomycetaceae</taxon>
        <taxon>Glycomyces</taxon>
    </lineage>
</organism>
<sequence length="1077" mass="117516">MYDAASEARFTVPAEWIERSLVTARPGNGVRYPFEPGPETAAWFSDLVEEHRDAAIEAWEDPESDPDLAESALGYLRGEATPLGLSLVSAQLRHVRSRLVDYHHRDTIHYREEVEAWTRLHGLAFAAAAFVEGLSHDQVWGAEGEFPRRAPAASEGNWSIWMRPTGPVPRLRAMIANAGPEEYARVVAAVGARRGTPGRRLAAAFLLPDEHEWVDDACDDIRSGAVEAISLEGPWRFVGTPDHLKRLGRKKIDISDLNEGTVPELVANLGADALPVLVGTFKYKSIGGTVRAKLFDGIAAIPSDEAMAHLLDRIGEPQVVEALVKAVSRFPLRAARLTPPRLGGYSAAERWKLAGVLRPAVDEAILDLLEPEAREAVEGLLGAGPLSEATADRLPPVLVSPPWREARKAAVPLQGLEPPTEVTLHWEPEEFERAMAIRPAFREWDEEAYWAEVVGDVRNRASLELQSVVLSELARGGVAVADAVVEKIARKPAYGAALVPVRSAKAAHRAADWLVRLKSGRVHALDWLDRHGAHAAPLLTPAALGGDKRTRPAAEAALRYTARIAGDAAVLEAVAAQYDPDAVAAVRDLLDTPPEVPLGTAPKPGDWADARMLPPVTLRDGSAVLPHEAVVNLIAALSLWSPRLPYPGAEAVRDHCDAESLERFSIALFELWLSTGAPSADSWAVDQLGCFGTDATAVLLDGHVDDWAGHSHVDRARLGLTVLAHIGTASAFATVHRFGSLDKFPATTGFARGLAARLAARHGTDPEALADRLIPDLGIADPETLAIDYGHRRFRVQFDERLNPRLFDPAGRERKTLPAPGVRDDKATAEASRKRYRRLLADLERLVRHEEARLEKSMMDRRTRTPADFRRLAAHPVMSTLARRVVWAADDGRSVTGFRIAEDGSLSDVDEHRFELPEDARVLIAHPALIPAEVAAWTEILRDYAILQPFPQLTRPTPAFTEDERATGRLRRFEGRTVRLGALADAVPIMRQYRSPDDHEYVHPLVRQVSGGCLLVDIDPPVTDFSPDPDGLHRLVSVHFATTANRHPDYAEPLPGEAIDPVTAAEVLGALTDACAS</sequence>
<keyword evidence="1" id="KW-0175">Coiled coil</keyword>
<evidence type="ECO:0000313" key="3">
    <source>
        <dbReference type="EMBL" id="MBO3733249.1"/>
    </source>
</evidence>
<evidence type="ECO:0000313" key="4">
    <source>
        <dbReference type="Proteomes" id="UP000681341"/>
    </source>
</evidence>
<gene>
    <name evidence="3" type="ORF">J5V16_10475</name>
</gene>
<evidence type="ECO:0000256" key="1">
    <source>
        <dbReference type="SAM" id="Coils"/>
    </source>
</evidence>
<comment type="caution">
    <text evidence="3">The sequence shown here is derived from an EMBL/GenBank/DDBJ whole genome shotgun (WGS) entry which is preliminary data.</text>
</comment>
<dbReference type="RefSeq" id="WP_208496157.1">
    <property type="nucleotide sequence ID" value="NZ_JAGFNP010000004.1"/>
</dbReference>
<proteinExistence type="predicted"/>
<keyword evidence="4" id="KW-1185">Reference proteome</keyword>